<dbReference type="AlphaFoldDB" id="A0A0B2QIK2"/>
<evidence type="ECO:0000259" key="3">
    <source>
        <dbReference type="PROSITE" id="PS50158"/>
    </source>
</evidence>
<evidence type="ECO:0000313" key="4">
    <source>
        <dbReference type="EMBL" id="KHN21261.1"/>
    </source>
</evidence>
<dbReference type="InterPro" id="IPR032567">
    <property type="entry name" value="RTL1-rel"/>
</dbReference>
<dbReference type="Pfam" id="PF03732">
    <property type="entry name" value="Retrotrans_gag"/>
    <property type="match status" value="1"/>
</dbReference>
<name>A0A0B2QIK2_GLYSO</name>
<dbReference type="GO" id="GO:0008270">
    <property type="term" value="F:zinc ion binding"/>
    <property type="evidence" value="ECO:0007669"/>
    <property type="project" value="UniProtKB-KW"/>
</dbReference>
<accession>A0A0B2QIK2</accession>
<dbReference type="InterPro" id="IPR043502">
    <property type="entry name" value="DNA/RNA_pol_sf"/>
</dbReference>
<dbReference type="EMBL" id="KN658010">
    <property type="protein sequence ID" value="KHN21261.1"/>
    <property type="molecule type" value="Genomic_DNA"/>
</dbReference>
<feature type="compositionally biased region" description="Polar residues" evidence="2">
    <location>
        <begin position="191"/>
        <end position="200"/>
    </location>
</feature>
<feature type="non-terminal residue" evidence="4">
    <location>
        <position position="505"/>
    </location>
</feature>
<evidence type="ECO:0000256" key="1">
    <source>
        <dbReference type="PROSITE-ProRule" id="PRU00047"/>
    </source>
</evidence>
<dbReference type="Gene3D" id="2.40.70.10">
    <property type="entry name" value="Acid Proteases"/>
    <property type="match status" value="1"/>
</dbReference>
<dbReference type="PROSITE" id="PS50158">
    <property type="entry name" value="ZF_CCHC"/>
    <property type="match status" value="1"/>
</dbReference>
<organism evidence="4">
    <name type="scientific">Glycine soja</name>
    <name type="common">Wild soybean</name>
    <dbReference type="NCBI Taxonomy" id="3848"/>
    <lineage>
        <taxon>Eukaryota</taxon>
        <taxon>Viridiplantae</taxon>
        <taxon>Streptophyta</taxon>
        <taxon>Embryophyta</taxon>
        <taxon>Tracheophyta</taxon>
        <taxon>Spermatophyta</taxon>
        <taxon>Magnoliopsida</taxon>
        <taxon>eudicotyledons</taxon>
        <taxon>Gunneridae</taxon>
        <taxon>Pentapetalae</taxon>
        <taxon>rosids</taxon>
        <taxon>fabids</taxon>
        <taxon>Fabales</taxon>
        <taxon>Fabaceae</taxon>
        <taxon>Papilionoideae</taxon>
        <taxon>50 kb inversion clade</taxon>
        <taxon>NPAAA clade</taxon>
        <taxon>indigoferoid/millettioid clade</taxon>
        <taxon>Phaseoleae</taxon>
        <taxon>Glycine</taxon>
        <taxon>Glycine subgen. Soja</taxon>
    </lineage>
</organism>
<keyword evidence="1" id="KW-0479">Metal-binding</keyword>
<protein>
    <recommendedName>
        <fullName evidence="3">CCHC-type domain-containing protein</fullName>
    </recommendedName>
</protein>
<reference evidence="4" key="1">
    <citation type="submission" date="2014-07" db="EMBL/GenBank/DDBJ databases">
        <title>Identification of a novel salt tolerance gene in wild soybean by whole-genome sequencing.</title>
        <authorList>
            <person name="Lam H.-M."/>
            <person name="Qi X."/>
            <person name="Li M.-W."/>
            <person name="Liu X."/>
            <person name="Xie M."/>
            <person name="Ni M."/>
            <person name="Xu X."/>
        </authorList>
    </citation>
    <scope>NUCLEOTIDE SEQUENCE [LARGE SCALE GENOMIC DNA]</scope>
    <source>
        <tissue evidence="4">Root</tissue>
    </source>
</reference>
<sequence>CQDHQKVLFATHMLADEAEYWWENTRPRLEGAGGVVVQWETFRQTFLEKYFPEDVKNRKEMEFLELKQESMTVAEYAARFENLVRYFPHYQGEAGERSKCVKFVNGLRPEVKMMVNYHGIHDFAQLTNMCRIFDEDQREKVTFYRNANVSRGKEKKPVTYSRAKPYSTPLGQYGNHYGGQRTSGGHHLAGGSSQSVNRVSQPAGGGGGGAPVTPATPIRCAKCGRMGHFARECPDSDVTCFNYRGKGHLSTSCPHPRREKMSGSLNNQNGRPKTTGRVFALSGADAARSDDLIQGMCFIRQVPLVVLYDSGATHSFISRVCVEKLALPVSSLKFDLIVNTPASGSVLTSDVCLQCPVLISDRQFLIDLLVLPLSQIDVILGMDWLSSNHVLLNCFQKSVVFPESGVSEGDMFLSANQVEASLREDAQVYMILASMSVETKTPVSDIPLVREFPEVFEEVSGLPPEREVEFSIDLVPGTGPISIAPYRMSPVELGELKKQLEELLE</sequence>
<dbReference type="PANTHER" id="PTHR15503:SF45">
    <property type="entry name" value="RNA-DIRECTED DNA POLYMERASE HOMOLOG"/>
    <property type="match status" value="1"/>
</dbReference>
<feature type="compositionally biased region" description="Polar residues" evidence="2">
    <location>
        <begin position="263"/>
        <end position="272"/>
    </location>
</feature>
<feature type="domain" description="CCHC-type" evidence="3">
    <location>
        <begin position="219"/>
        <end position="235"/>
    </location>
</feature>
<dbReference type="PANTHER" id="PTHR15503">
    <property type="entry name" value="LDOC1 RELATED"/>
    <property type="match status" value="1"/>
</dbReference>
<dbReference type="SUPFAM" id="SSF57756">
    <property type="entry name" value="Retrovirus zinc finger-like domains"/>
    <property type="match status" value="1"/>
</dbReference>
<dbReference type="CDD" id="cd00303">
    <property type="entry name" value="retropepsin_like"/>
    <property type="match status" value="1"/>
</dbReference>
<feature type="region of interest" description="Disordered" evidence="2">
    <location>
        <begin position="251"/>
        <end position="272"/>
    </location>
</feature>
<dbReference type="InterPro" id="IPR036875">
    <property type="entry name" value="Znf_CCHC_sf"/>
</dbReference>
<dbReference type="InterPro" id="IPR005162">
    <property type="entry name" value="Retrotrans_gag_dom"/>
</dbReference>
<dbReference type="SUPFAM" id="SSF56672">
    <property type="entry name" value="DNA/RNA polymerases"/>
    <property type="match status" value="1"/>
</dbReference>
<dbReference type="InterPro" id="IPR001878">
    <property type="entry name" value="Znf_CCHC"/>
</dbReference>
<gene>
    <name evidence="4" type="ORF">glysoja_045413</name>
</gene>
<dbReference type="Gene3D" id="4.10.60.10">
    <property type="entry name" value="Zinc finger, CCHC-type"/>
    <property type="match status" value="1"/>
</dbReference>
<dbReference type="SMART" id="SM00343">
    <property type="entry name" value="ZnF_C2HC"/>
    <property type="match status" value="2"/>
</dbReference>
<dbReference type="Pfam" id="PF08284">
    <property type="entry name" value="RVP_2"/>
    <property type="match status" value="1"/>
</dbReference>
<dbReference type="Pfam" id="PF00098">
    <property type="entry name" value="zf-CCHC"/>
    <property type="match status" value="1"/>
</dbReference>
<dbReference type="GO" id="GO:0003676">
    <property type="term" value="F:nucleic acid binding"/>
    <property type="evidence" value="ECO:0007669"/>
    <property type="project" value="InterPro"/>
</dbReference>
<dbReference type="Gene3D" id="3.10.10.10">
    <property type="entry name" value="HIV Type 1 Reverse Transcriptase, subunit A, domain 1"/>
    <property type="match status" value="1"/>
</dbReference>
<dbReference type="InterPro" id="IPR021109">
    <property type="entry name" value="Peptidase_aspartic_dom_sf"/>
</dbReference>
<evidence type="ECO:0000256" key="2">
    <source>
        <dbReference type="SAM" id="MobiDB-lite"/>
    </source>
</evidence>
<feature type="region of interest" description="Disordered" evidence="2">
    <location>
        <begin position="178"/>
        <end position="211"/>
    </location>
</feature>
<keyword evidence="1" id="KW-0862">Zinc</keyword>
<dbReference type="SUPFAM" id="SSF50630">
    <property type="entry name" value="Acid proteases"/>
    <property type="match status" value="1"/>
</dbReference>
<keyword evidence="1" id="KW-0863">Zinc-finger</keyword>
<feature type="non-terminal residue" evidence="4">
    <location>
        <position position="1"/>
    </location>
</feature>
<dbReference type="Proteomes" id="UP000053555">
    <property type="component" value="Unassembled WGS sequence"/>
</dbReference>
<proteinExistence type="predicted"/>